<dbReference type="EMBL" id="MNCJ02000332">
    <property type="protein sequence ID" value="KAF5756104.1"/>
    <property type="molecule type" value="Genomic_DNA"/>
</dbReference>
<gene>
    <name evidence="3" type="ORF">HanXRQr2_Chr17g0810691</name>
</gene>
<dbReference type="Gramene" id="mRNA:HanXRQr2_Chr17g0810691">
    <property type="protein sequence ID" value="mRNA:HanXRQr2_Chr17g0810691"/>
    <property type="gene ID" value="HanXRQr2_Chr17g0810691"/>
</dbReference>
<evidence type="ECO:0000256" key="2">
    <source>
        <dbReference type="SAM" id="Phobius"/>
    </source>
</evidence>
<keyword evidence="2" id="KW-0812">Transmembrane</keyword>
<reference evidence="3" key="2">
    <citation type="submission" date="2020-06" db="EMBL/GenBank/DDBJ databases">
        <title>Helianthus annuus Genome sequencing and assembly Release 2.</title>
        <authorList>
            <person name="Gouzy J."/>
            <person name="Langlade N."/>
            <person name="Munos S."/>
        </authorList>
    </citation>
    <scope>NUCLEOTIDE SEQUENCE</scope>
    <source>
        <tissue evidence="3">Leaves</tissue>
    </source>
</reference>
<keyword evidence="2" id="KW-0472">Membrane</keyword>
<protein>
    <submittedName>
        <fullName evidence="3">Transcription factor GRF family</fullName>
    </submittedName>
</protein>
<dbReference type="AlphaFoldDB" id="A0A9K3DIN1"/>
<feature type="region of interest" description="Disordered" evidence="1">
    <location>
        <begin position="1"/>
        <end position="20"/>
    </location>
</feature>
<sequence length="123" mass="13932">MSSSSSSVLRSKETMAKTQPSDIFCPCGGKIVYKQSETKANPGRWYLRCVGGCGFLRWVDVGEEPGCPICREVMPALIQRIKDKDELAKCKDQLARYKNGDVFKLKMYLGITWVLIVLFYLLK</sequence>
<comment type="caution">
    <text evidence="3">The sequence shown here is derived from an EMBL/GenBank/DDBJ whole genome shotgun (WGS) entry which is preliminary data.</text>
</comment>
<keyword evidence="4" id="KW-1185">Reference proteome</keyword>
<accession>A0A9K3DIN1</accession>
<dbReference type="PANTHER" id="PTHR33248">
    <property type="entry name" value="ZINC ION-BINDING PROTEIN"/>
    <property type="match status" value="1"/>
</dbReference>
<evidence type="ECO:0000256" key="1">
    <source>
        <dbReference type="SAM" id="MobiDB-lite"/>
    </source>
</evidence>
<name>A0A9K3DIN1_HELAN</name>
<evidence type="ECO:0000313" key="4">
    <source>
        <dbReference type="Proteomes" id="UP000215914"/>
    </source>
</evidence>
<feature type="transmembrane region" description="Helical" evidence="2">
    <location>
        <begin position="105"/>
        <end position="122"/>
    </location>
</feature>
<dbReference type="Proteomes" id="UP000215914">
    <property type="component" value="Unassembled WGS sequence"/>
</dbReference>
<evidence type="ECO:0000313" key="3">
    <source>
        <dbReference type="EMBL" id="KAF5756104.1"/>
    </source>
</evidence>
<proteinExistence type="predicted"/>
<organism evidence="3 4">
    <name type="scientific">Helianthus annuus</name>
    <name type="common">Common sunflower</name>
    <dbReference type="NCBI Taxonomy" id="4232"/>
    <lineage>
        <taxon>Eukaryota</taxon>
        <taxon>Viridiplantae</taxon>
        <taxon>Streptophyta</taxon>
        <taxon>Embryophyta</taxon>
        <taxon>Tracheophyta</taxon>
        <taxon>Spermatophyta</taxon>
        <taxon>Magnoliopsida</taxon>
        <taxon>eudicotyledons</taxon>
        <taxon>Gunneridae</taxon>
        <taxon>Pentapetalae</taxon>
        <taxon>asterids</taxon>
        <taxon>campanulids</taxon>
        <taxon>Asterales</taxon>
        <taxon>Asteraceae</taxon>
        <taxon>Asteroideae</taxon>
        <taxon>Heliantheae alliance</taxon>
        <taxon>Heliantheae</taxon>
        <taxon>Helianthus</taxon>
    </lineage>
</organism>
<reference evidence="3" key="1">
    <citation type="journal article" date="2017" name="Nature">
        <title>The sunflower genome provides insights into oil metabolism, flowering and Asterid evolution.</title>
        <authorList>
            <person name="Badouin H."/>
            <person name="Gouzy J."/>
            <person name="Grassa C.J."/>
            <person name="Murat F."/>
            <person name="Staton S.E."/>
            <person name="Cottret L."/>
            <person name="Lelandais-Briere C."/>
            <person name="Owens G.L."/>
            <person name="Carrere S."/>
            <person name="Mayjonade B."/>
            <person name="Legrand L."/>
            <person name="Gill N."/>
            <person name="Kane N.C."/>
            <person name="Bowers J.E."/>
            <person name="Hubner S."/>
            <person name="Bellec A."/>
            <person name="Berard A."/>
            <person name="Berges H."/>
            <person name="Blanchet N."/>
            <person name="Boniface M.C."/>
            <person name="Brunel D."/>
            <person name="Catrice O."/>
            <person name="Chaidir N."/>
            <person name="Claudel C."/>
            <person name="Donnadieu C."/>
            <person name="Faraut T."/>
            <person name="Fievet G."/>
            <person name="Helmstetter N."/>
            <person name="King M."/>
            <person name="Knapp S.J."/>
            <person name="Lai Z."/>
            <person name="Le Paslier M.C."/>
            <person name="Lippi Y."/>
            <person name="Lorenzon L."/>
            <person name="Mandel J.R."/>
            <person name="Marage G."/>
            <person name="Marchand G."/>
            <person name="Marquand E."/>
            <person name="Bret-Mestries E."/>
            <person name="Morien E."/>
            <person name="Nambeesan S."/>
            <person name="Nguyen T."/>
            <person name="Pegot-Espagnet P."/>
            <person name="Pouilly N."/>
            <person name="Raftis F."/>
            <person name="Sallet E."/>
            <person name="Schiex T."/>
            <person name="Thomas J."/>
            <person name="Vandecasteele C."/>
            <person name="Vares D."/>
            <person name="Vear F."/>
            <person name="Vautrin S."/>
            <person name="Crespi M."/>
            <person name="Mangin B."/>
            <person name="Burke J.M."/>
            <person name="Salse J."/>
            <person name="Munos S."/>
            <person name="Vincourt P."/>
            <person name="Rieseberg L.H."/>
            <person name="Langlade N.B."/>
        </authorList>
    </citation>
    <scope>NUCLEOTIDE SEQUENCE</scope>
    <source>
        <tissue evidence="3">Leaves</tissue>
    </source>
</reference>
<keyword evidence="2" id="KW-1133">Transmembrane helix</keyword>